<dbReference type="PROSITE" id="PS00675">
    <property type="entry name" value="SIGMA54_INTERACT_1"/>
    <property type="match status" value="1"/>
</dbReference>
<dbReference type="SMART" id="SM00448">
    <property type="entry name" value="REC"/>
    <property type="match status" value="1"/>
</dbReference>
<dbReference type="InterPro" id="IPR025662">
    <property type="entry name" value="Sigma_54_int_dom_ATP-bd_1"/>
</dbReference>
<evidence type="ECO:0000256" key="2">
    <source>
        <dbReference type="ARBA" id="ARBA00022741"/>
    </source>
</evidence>
<keyword evidence="1 6" id="KW-0597">Phosphoprotein</keyword>
<keyword evidence="10" id="KW-1185">Reference proteome</keyword>
<feature type="modified residue" description="4-aspartylphosphate" evidence="6">
    <location>
        <position position="53"/>
    </location>
</feature>
<evidence type="ECO:0000256" key="5">
    <source>
        <dbReference type="ARBA" id="ARBA00023163"/>
    </source>
</evidence>
<dbReference type="FunFam" id="3.40.50.300:FF:000006">
    <property type="entry name" value="DNA-binding transcriptional regulator NtrC"/>
    <property type="match status" value="1"/>
</dbReference>
<keyword evidence="4" id="KW-0805">Transcription regulation</keyword>
<dbReference type="Pfam" id="PF00072">
    <property type="entry name" value="Response_reg"/>
    <property type="match status" value="1"/>
</dbReference>
<keyword evidence="3" id="KW-0067">ATP-binding</keyword>
<dbReference type="SMART" id="SM00382">
    <property type="entry name" value="AAA"/>
    <property type="match status" value="1"/>
</dbReference>
<evidence type="ECO:0000256" key="3">
    <source>
        <dbReference type="ARBA" id="ARBA00022840"/>
    </source>
</evidence>
<evidence type="ECO:0000259" key="8">
    <source>
        <dbReference type="PROSITE" id="PS50110"/>
    </source>
</evidence>
<dbReference type="GO" id="GO:0005524">
    <property type="term" value="F:ATP binding"/>
    <property type="evidence" value="ECO:0007669"/>
    <property type="project" value="UniProtKB-KW"/>
</dbReference>
<dbReference type="HOGENOM" id="CLU_000445_0_6_0"/>
<keyword evidence="5" id="KW-0804">Transcription</keyword>
<evidence type="ECO:0000313" key="9">
    <source>
        <dbReference type="EMBL" id="GAK61692.1"/>
    </source>
</evidence>
<evidence type="ECO:0000256" key="1">
    <source>
        <dbReference type="ARBA" id="ARBA00022553"/>
    </source>
</evidence>
<dbReference type="InterPro" id="IPR027417">
    <property type="entry name" value="P-loop_NTPase"/>
</dbReference>
<dbReference type="Gene3D" id="1.10.10.60">
    <property type="entry name" value="Homeodomain-like"/>
    <property type="match status" value="1"/>
</dbReference>
<gene>
    <name evidence="9" type="ORF">U27_02521</name>
</gene>
<dbReference type="GO" id="GO:0006355">
    <property type="term" value="P:regulation of DNA-templated transcription"/>
    <property type="evidence" value="ECO:0007669"/>
    <property type="project" value="InterPro"/>
</dbReference>
<sequence>MNGKILVVDDEAIQRDIVRDILEDQGCEVAAVGSGPEALEYINSSPVDVILTDLRMPGMDGVELLEKIKQHEPETVVVVITAYGSVESAVDAMKKGAYHYLSKPLGKDELTLVVQRALQSKQQSDEIRSLRRELQERYEFHNIIGRSQNMQQVFKMIEKIAPSESTVIIYGESGTGKELVARALHSHSKRKDQKFLAVNCAAIPDTLLETEMFGYEKGAFTGAYAQKKGLFEEADKGTLFLDEIGDLDVTLQAKLLRVLQEGEFQRVGGSKTIKVNVRLLAATNKNLEEEVKEGQFRQDLYYRLNVVPIFLPPLRTRKEDIPDLIEHFLQKYQQKHGKAVKRVAPAVMKRFLDYRWEGNVRELESVIERSVILADHDIIDLDTLPQKLQEPLAPSTPTSPLDFTIPDEGISLEHLERSLIESALNKANWSIKKASELLGISYKTLQYRIQKYHLKD</sequence>
<dbReference type="PROSITE" id="PS50045">
    <property type="entry name" value="SIGMA54_INTERACT_4"/>
    <property type="match status" value="1"/>
</dbReference>
<dbReference type="Gene3D" id="3.40.50.300">
    <property type="entry name" value="P-loop containing nucleotide triphosphate hydrolases"/>
    <property type="match status" value="1"/>
</dbReference>
<dbReference type="InterPro" id="IPR002197">
    <property type="entry name" value="HTH_Fis"/>
</dbReference>
<dbReference type="Gene3D" id="3.40.50.2300">
    <property type="match status" value="1"/>
</dbReference>
<organism evidence="9">
    <name type="scientific">Vecturithrix granuli</name>
    <dbReference type="NCBI Taxonomy" id="1499967"/>
    <lineage>
        <taxon>Bacteria</taxon>
        <taxon>Candidatus Moduliflexota</taxon>
        <taxon>Candidatus Vecturitrichia</taxon>
        <taxon>Candidatus Vecturitrichales</taxon>
        <taxon>Candidatus Vecturitrichaceae</taxon>
        <taxon>Candidatus Vecturithrix</taxon>
    </lineage>
</organism>
<dbReference type="SUPFAM" id="SSF52540">
    <property type="entry name" value="P-loop containing nucleoside triphosphate hydrolases"/>
    <property type="match status" value="1"/>
</dbReference>
<dbReference type="STRING" id="1499967.U27_02521"/>
<dbReference type="Pfam" id="PF00158">
    <property type="entry name" value="Sigma54_activat"/>
    <property type="match status" value="1"/>
</dbReference>
<keyword evidence="2" id="KW-0547">Nucleotide-binding</keyword>
<dbReference type="InterPro" id="IPR011006">
    <property type="entry name" value="CheY-like_superfamily"/>
</dbReference>
<protein>
    <submittedName>
        <fullName evidence="9">Two component, sigma54 specific, transcriptional regulator, Fis family</fullName>
    </submittedName>
</protein>
<dbReference type="InterPro" id="IPR025943">
    <property type="entry name" value="Sigma_54_int_dom_ATP-bd_2"/>
</dbReference>
<dbReference type="AlphaFoldDB" id="A0A081CAT7"/>
<dbReference type="eggNOG" id="COG2204">
    <property type="taxonomic scope" value="Bacteria"/>
</dbReference>
<dbReference type="Pfam" id="PF02954">
    <property type="entry name" value="HTH_8"/>
    <property type="match status" value="1"/>
</dbReference>
<dbReference type="GO" id="GO:0000160">
    <property type="term" value="P:phosphorelay signal transduction system"/>
    <property type="evidence" value="ECO:0007669"/>
    <property type="project" value="InterPro"/>
</dbReference>
<evidence type="ECO:0000259" key="7">
    <source>
        <dbReference type="PROSITE" id="PS50045"/>
    </source>
</evidence>
<feature type="domain" description="Response regulatory" evidence="8">
    <location>
        <begin position="4"/>
        <end position="118"/>
    </location>
</feature>
<name>A0A081CAT7_VECG1</name>
<dbReference type="CDD" id="cd00009">
    <property type="entry name" value="AAA"/>
    <property type="match status" value="1"/>
</dbReference>
<dbReference type="PROSITE" id="PS00676">
    <property type="entry name" value="SIGMA54_INTERACT_2"/>
    <property type="match status" value="1"/>
</dbReference>
<dbReference type="Gene3D" id="1.10.8.60">
    <property type="match status" value="1"/>
</dbReference>
<evidence type="ECO:0000313" key="10">
    <source>
        <dbReference type="Proteomes" id="UP000030661"/>
    </source>
</evidence>
<dbReference type="FunFam" id="3.40.50.2300:FF:000018">
    <property type="entry name" value="DNA-binding transcriptional regulator NtrC"/>
    <property type="match status" value="1"/>
</dbReference>
<dbReference type="SUPFAM" id="SSF46689">
    <property type="entry name" value="Homeodomain-like"/>
    <property type="match status" value="1"/>
</dbReference>
<dbReference type="PROSITE" id="PS50110">
    <property type="entry name" value="RESPONSE_REGULATORY"/>
    <property type="match status" value="1"/>
</dbReference>
<dbReference type="PANTHER" id="PTHR32071:SF113">
    <property type="entry name" value="ALGINATE BIOSYNTHESIS TRANSCRIPTIONAL REGULATORY PROTEIN ALGB"/>
    <property type="match status" value="1"/>
</dbReference>
<dbReference type="GO" id="GO:0043565">
    <property type="term" value="F:sequence-specific DNA binding"/>
    <property type="evidence" value="ECO:0007669"/>
    <property type="project" value="InterPro"/>
</dbReference>
<dbReference type="PANTHER" id="PTHR32071">
    <property type="entry name" value="TRANSCRIPTIONAL REGULATORY PROTEIN"/>
    <property type="match status" value="1"/>
</dbReference>
<reference evidence="9" key="1">
    <citation type="journal article" date="2015" name="PeerJ">
        <title>First genomic representation of candidate bacterial phylum KSB3 points to enhanced environmental sensing as a trigger of wastewater bulking.</title>
        <authorList>
            <person name="Sekiguchi Y."/>
            <person name="Ohashi A."/>
            <person name="Parks D.H."/>
            <person name="Yamauchi T."/>
            <person name="Tyson G.W."/>
            <person name="Hugenholtz P."/>
        </authorList>
    </citation>
    <scope>NUCLEOTIDE SEQUENCE [LARGE SCALE GENOMIC DNA]</scope>
</reference>
<dbReference type="Pfam" id="PF25601">
    <property type="entry name" value="AAA_lid_14"/>
    <property type="match status" value="1"/>
</dbReference>
<feature type="domain" description="Sigma-54 factor interaction" evidence="7">
    <location>
        <begin position="143"/>
        <end position="372"/>
    </location>
</feature>
<dbReference type="SUPFAM" id="SSF52172">
    <property type="entry name" value="CheY-like"/>
    <property type="match status" value="1"/>
</dbReference>
<dbReference type="InterPro" id="IPR002078">
    <property type="entry name" value="Sigma_54_int"/>
</dbReference>
<dbReference type="InterPro" id="IPR058031">
    <property type="entry name" value="AAA_lid_NorR"/>
</dbReference>
<dbReference type="InterPro" id="IPR003593">
    <property type="entry name" value="AAA+_ATPase"/>
</dbReference>
<evidence type="ECO:0000256" key="4">
    <source>
        <dbReference type="ARBA" id="ARBA00023015"/>
    </source>
</evidence>
<accession>A0A081CAT7</accession>
<dbReference type="Proteomes" id="UP000030661">
    <property type="component" value="Unassembled WGS sequence"/>
</dbReference>
<dbReference type="EMBL" id="DF820482">
    <property type="protein sequence ID" value="GAK61692.1"/>
    <property type="molecule type" value="Genomic_DNA"/>
</dbReference>
<dbReference type="InterPro" id="IPR001789">
    <property type="entry name" value="Sig_transdc_resp-reg_receiver"/>
</dbReference>
<dbReference type="PRINTS" id="PR01590">
    <property type="entry name" value="HTHFIS"/>
</dbReference>
<dbReference type="InterPro" id="IPR009057">
    <property type="entry name" value="Homeodomain-like_sf"/>
</dbReference>
<evidence type="ECO:0000256" key="6">
    <source>
        <dbReference type="PROSITE-ProRule" id="PRU00169"/>
    </source>
</evidence>
<proteinExistence type="predicted"/>